<organism evidence="2 3">
    <name type="scientific">Arachis hypogaea</name>
    <name type="common">Peanut</name>
    <dbReference type="NCBI Taxonomy" id="3818"/>
    <lineage>
        <taxon>Eukaryota</taxon>
        <taxon>Viridiplantae</taxon>
        <taxon>Streptophyta</taxon>
        <taxon>Embryophyta</taxon>
        <taxon>Tracheophyta</taxon>
        <taxon>Spermatophyta</taxon>
        <taxon>Magnoliopsida</taxon>
        <taxon>eudicotyledons</taxon>
        <taxon>Gunneridae</taxon>
        <taxon>Pentapetalae</taxon>
        <taxon>rosids</taxon>
        <taxon>fabids</taxon>
        <taxon>Fabales</taxon>
        <taxon>Fabaceae</taxon>
        <taxon>Papilionoideae</taxon>
        <taxon>50 kb inversion clade</taxon>
        <taxon>dalbergioids sensu lato</taxon>
        <taxon>Dalbergieae</taxon>
        <taxon>Pterocarpus clade</taxon>
        <taxon>Arachis</taxon>
    </lineage>
</organism>
<keyword evidence="3" id="KW-1185">Reference proteome</keyword>
<evidence type="ECO:0000256" key="1">
    <source>
        <dbReference type="SAM" id="MobiDB-lite"/>
    </source>
</evidence>
<dbReference type="AlphaFoldDB" id="A0A445CUX2"/>
<evidence type="ECO:0000313" key="3">
    <source>
        <dbReference type="Proteomes" id="UP000289738"/>
    </source>
</evidence>
<feature type="region of interest" description="Disordered" evidence="1">
    <location>
        <begin position="23"/>
        <end position="59"/>
    </location>
</feature>
<dbReference type="EMBL" id="SDMP01000006">
    <property type="protein sequence ID" value="RYR54709.1"/>
    <property type="molecule type" value="Genomic_DNA"/>
</dbReference>
<feature type="compositionally biased region" description="Polar residues" evidence="1">
    <location>
        <begin position="39"/>
        <end position="59"/>
    </location>
</feature>
<evidence type="ECO:0000313" key="2">
    <source>
        <dbReference type="EMBL" id="RYR54709.1"/>
    </source>
</evidence>
<reference evidence="2 3" key="1">
    <citation type="submission" date="2019-01" db="EMBL/GenBank/DDBJ databases">
        <title>Sequencing of cultivated peanut Arachis hypogaea provides insights into genome evolution and oil improvement.</title>
        <authorList>
            <person name="Chen X."/>
        </authorList>
    </citation>
    <scope>NUCLEOTIDE SEQUENCE [LARGE SCALE GENOMIC DNA]</scope>
    <source>
        <strain evidence="3">cv. Fuhuasheng</strain>
        <tissue evidence="2">Leaves</tissue>
    </source>
</reference>
<dbReference type="Proteomes" id="UP000289738">
    <property type="component" value="Chromosome A06"/>
</dbReference>
<proteinExistence type="predicted"/>
<comment type="caution">
    <text evidence="2">The sequence shown here is derived from an EMBL/GenBank/DDBJ whole genome shotgun (WGS) entry which is preliminary data.</text>
</comment>
<protein>
    <submittedName>
        <fullName evidence="2">Uncharacterized protein</fullName>
    </submittedName>
</protein>
<gene>
    <name evidence="2" type="ORF">Ahy_A06g030010</name>
</gene>
<accession>A0A445CUX2</accession>
<sequence>MNVPSVVTHMAVHLLVSKHEQDFLNAGNNEPPHKPSLSHMKSTLNKQQNRNAKVQPQEL</sequence>
<name>A0A445CUX2_ARAHY</name>